<evidence type="ECO:0000313" key="2">
    <source>
        <dbReference type="Proteomes" id="UP000192505"/>
    </source>
</evidence>
<protein>
    <submittedName>
        <fullName evidence="1">Uncharacterized protein</fullName>
    </submittedName>
</protein>
<organism evidence="1 2">
    <name type="scientific">Rhodoferax ferrireducens</name>
    <dbReference type="NCBI Taxonomy" id="192843"/>
    <lineage>
        <taxon>Bacteria</taxon>
        <taxon>Pseudomonadati</taxon>
        <taxon>Pseudomonadota</taxon>
        <taxon>Betaproteobacteria</taxon>
        <taxon>Burkholderiales</taxon>
        <taxon>Comamonadaceae</taxon>
        <taxon>Rhodoferax</taxon>
    </lineage>
</organism>
<sequence length="213" mass="22956">MLGFAVPVGDINAHAHYRPVPAIYRRATIAEGGPLPCFGGSGTGGVEGVHFVISRQGYSPFATLWVELAAAQDSYAPYTDLMKEVKTGFGRTMSHLPAVFGVSRQTLYNWLNGETPKEQHQGKLVQLAAAARVFTKAGFKPTAPSLERTVAQGKSFVELIGQGADGRETAERLIRVEKRGAAAREKLDALLGDRTPLRPDVADMGRHALNEDV</sequence>
<gene>
    <name evidence="1" type="ORF">BWK72_08015</name>
</gene>
<dbReference type="AlphaFoldDB" id="A0A1W9KWB3"/>
<name>A0A1W9KWB3_9BURK</name>
<reference evidence="1 2" key="1">
    <citation type="submission" date="2017-01" db="EMBL/GenBank/DDBJ databases">
        <title>Novel large sulfur bacteria in the metagenomes of groundwater-fed chemosynthetic microbial mats in the Lake Huron basin.</title>
        <authorList>
            <person name="Sharrar A.M."/>
            <person name="Flood B.E."/>
            <person name="Bailey J.V."/>
            <person name="Jones D.S."/>
            <person name="Biddanda B."/>
            <person name="Ruberg S.A."/>
            <person name="Marcus D.N."/>
            <person name="Dick G.J."/>
        </authorList>
    </citation>
    <scope>NUCLEOTIDE SEQUENCE [LARGE SCALE GENOMIC DNA]</scope>
    <source>
        <strain evidence="1">A7</strain>
    </source>
</reference>
<accession>A0A1W9KWB3</accession>
<dbReference type="EMBL" id="MTEI01000003">
    <property type="protein sequence ID" value="OQW88870.1"/>
    <property type="molecule type" value="Genomic_DNA"/>
</dbReference>
<evidence type="ECO:0000313" key="1">
    <source>
        <dbReference type="EMBL" id="OQW88870.1"/>
    </source>
</evidence>
<proteinExistence type="predicted"/>
<dbReference type="Proteomes" id="UP000192505">
    <property type="component" value="Unassembled WGS sequence"/>
</dbReference>
<comment type="caution">
    <text evidence="1">The sequence shown here is derived from an EMBL/GenBank/DDBJ whole genome shotgun (WGS) entry which is preliminary data.</text>
</comment>